<evidence type="ECO:0000313" key="2">
    <source>
        <dbReference type="EMBL" id="KAF2741195.1"/>
    </source>
</evidence>
<keyword evidence="3" id="KW-1185">Reference proteome</keyword>
<feature type="chain" id="PRO_5040432255" evidence="1">
    <location>
        <begin position="20"/>
        <end position="334"/>
    </location>
</feature>
<comment type="caution">
    <text evidence="2">The sequence shown here is derived from an EMBL/GenBank/DDBJ whole genome shotgun (WGS) entry which is preliminary data.</text>
</comment>
<evidence type="ECO:0000256" key="1">
    <source>
        <dbReference type="SAM" id="SignalP"/>
    </source>
</evidence>
<dbReference type="InterPro" id="IPR024079">
    <property type="entry name" value="MetalloPept_cat_dom_sf"/>
</dbReference>
<gene>
    <name evidence="2" type="ORF">EJ04DRAFT_518360</name>
</gene>
<evidence type="ECO:0000313" key="3">
    <source>
        <dbReference type="Proteomes" id="UP000799444"/>
    </source>
</evidence>
<proteinExistence type="predicted"/>
<dbReference type="GO" id="GO:0008237">
    <property type="term" value="F:metallopeptidase activity"/>
    <property type="evidence" value="ECO:0007669"/>
    <property type="project" value="InterPro"/>
</dbReference>
<keyword evidence="1" id="KW-0732">Signal</keyword>
<dbReference type="AlphaFoldDB" id="A0A9P4VA30"/>
<protein>
    <submittedName>
        <fullName evidence="2">Uncharacterized protein</fullName>
    </submittedName>
</protein>
<organism evidence="2 3">
    <name type="scientific">Polyplosphaeria fusca</name>
    <dbReference type="NCBI Taxonomy" id="682080"/>
    <lineage>
        <taxon>Eukaryota</taxon>
        <taxon>Fungi</taxon>
        <taxon>Dikarya</taxon>
        <taxon>Ascomycota</taxon>
        <taxon>Pezizomycotina</taxon>
        <taxon>Dothideomycetes</taxon>
        <taxon>Pleosporomycetidae</taxon>
        <taxon>Pleosporales</taxon>
        <taxon>Tetraplosphaeriaceae</taxon>
        <taxon>Polyplosphaeria</taxon>
    </lineage>
</organism>
<dbReference type="EMBL" id="ML996098">
    <property type="protein sequence ID" value="KAF2741195.1"/>
    <property type="molecule type" value="Genomic_DNA"/>
</dbReference>
<dbReference type="Proteomes" id="UP000799444">
    <property type="component" value="Unassembled WGS sequence"/>
</dbReference>
<dbReference type="OrthoDB" id="1896086at2759"/>
<accession>A0A9P4VA30</accession>
<reference evidence="2" key="1">
    <citation type="journal article" date="2020" name="Stud. Mycol.">
        <title>101 Dothideomycetes genomes: a test case for predicting lifestyles and emergence of pathogens.</title>
        <authorList>
            <person name="Haridas S."/>
            <person name="Albert R."/>
            <person name="Binder M."/>
            <person name="Bloem J."/>
            <person name="Labutti K."/>
            <person name="Salamov A."/>
            <person name="Andreopoulos B."/>
            <person name="Baker S."/>
            <person name="Barry K."/>
            <person name="Bills G."/>
            <person name="Bluhm B."/>
            <person name="Cannon C."/>
            <person name="Castanera R."/>
            <person name="Culley D."/>
            <person name="Daum C."/>
            <person name="Ezra D."/>
            <person name="Gonzalez J."/>
            <person name="Henrissat B."/>
            <person name="Kuo A."/>
            <person name="Liang C."/>
            <person name="Lipzen A."/>
            <person name="Lutzoni F."/>
            <person name="Magnuson J."/>
            <person name="Mondo S."/>
            <person name="Nolan M."/>
            <person name="Ohm R."/>
            <person name="Pangilinan J."/>
            <person name="Park H.-J."/>
            <person name="Ramirez L."/>
            <person name="Alfaro M."/>
            <person name="Sun H."/>
            <person name="Tritt A."/>
            <person name="Yoshinaga Y."/>
            <person name="Zwiers L.-H."/>
            <person name="Turgeon B."/>
            <person name="Goodwin S."/>
            <person name="Spatafora J."/>
            <person name="Crous P."/>
            <person name="Grigoriev I."/>
        </authorList>
    </citation>
    <scope>NUCLEOTIDE SEQUENCE</scope>
    <source>
        <strain evidence="2">CBS 125425</strain>
    </source>
</reference>
<dbReference type="Gene3D" id="3.40.390.10">
    <property type="entry name" value="Collagenase (Catalytic Domain)"/>
    <property type="match status" value="1"/>
</dbReference>
<name>A0A9P4VA30_9PLEO</name>
<sequence length="334" mass="37377">MLWSLTILLSPLIISHALAIPSGFIDADRDDDNNGPVFAAALTGGEQCSNKELKDIRKGFAEMNELFRVALDVDWNRDVERDYFGVPERVGNYTKIVEDNLLRASQYANLEGSTTRNPDIHVRCDDPNRLCREGGRKDGRHTTYNIANEAHINFCPRYFDLNSLNRSIAEGLDTASTEKDITQYYNRGTAWARQILHISGVGEGVVVTAVRMKGNGVWETNMSTAPMNTSVLAGVVNNHPQTGGPNDIQSLNYAYGATRAKLLVKLTTQEPYDAVSNAENYAFYAQARYVMQRLSFYPNMPTVDFTDELSVLSDEDFLNGERRKFACYDDSDVV</sequence>
<feature type="signal peptide" evidence="1">
    <location>
        <begin position="1"/>
        <end position="19"/>
    </location>
</feature>